<reference evidence="2 3" key="1">
    <citation type="submission" date="2023-03" db="EMBL/GenBank/DDBJ databases">
        <title>High recombination rates correlate with genetic variation in Cardiocondyla obscurior ants.</title>
        <authorList>
            <person name="Errbii M."/>
        </authorList>
    </citation>
    <scope>NUCLEOTIDE SEQUENCE [LARGE SCALE GENOMIC DNA]</scope>
    <source>
        <strain evidence="2">Alpha-2009</strain>
        <tissue evidence="2">Whole body</tissue>
    </source>
</reference>
<keyword evidence="1" id="KW-1133">Transmembrane helix</keyword>
<dbReference type="EMBL" id="JADYXP020000012">
    <property type="protein sequence ID" value="KAL0113474.1"/>
    <property type="molecule type" value="Genomic_DNA"/>
</dbReference>
<comment type="caution">
    <text evidence="2">The sequence shown here is derived from an EMBL/GenBank/DDBJ whole genome shotgun (WGS) entry which is preliminary data.</text>
</comment>
<dbReference type="AlphaFoldDB" id="A0AAW2FFY3"/>
<keyword evidence="3" id="KW-1185">Reference proteome</keyword>
<evidence type="ECO:0000313" key="3">
    <source>
        <dbReference type="Proteomes" id="UP001430953"/>
    </source>
</evidence>
<evidence type="ECO:0000256" key="1">
    <source>
        <dbReference type="SAM" id="Phobius"/>
    </source>
</evidence>
<evidence type="ECO:0000313" key="2">
    <source>
        <dbReference type="EMBL" id="KAL0113474.1"/>
    </source>
</evidence>
<feature type="transmembrane region" description="Helical" evidence="1">
    <location>
        <begin position="21"/>
        <end position="51"/>
    </location>
</feature>
<sequence>MPSYYRRKRGIRCFYRRSSRLSLLSLFPQFHSSPFVLILSPPFTALLYVMAPGRRHSKLYDALHTLKELEKFSKTTDRQSCNIRRERIRHFVSDNPIPAR</sequence>
<keyword evidence="1" id="KW-0472">Membrane</keyword>
<protein>
    <submittedName>
        <fullName evidence="2">Uncharacterized protein</fullName>
    </submittedName>
</protein>
<accession>A0AAW2FFY3</accession>
<proteinExistence type="predicted"/>
<keyword evidence="1" id="KW-0812">Transmembrane</keyword>
<dbReference type="Proteomes" id="UP001430953">
    <property type="component" value="Unassembled WGS sequence"/>
</dbReference>
<organism evidence="2 3">
    <name type="scientific">Cardiocondyla obscurior</name>
    <dbReference type="NCBI Taxonomy" id="286306"/>
    <lineage>
        <taxon>Eukaryota</taxon>
        <taxon>Metazoa</taxon>
        <taxon>Ecdysozoa</taxon>
        <taxon>Arthropoda</taxon>
        <taxon>Hexapoda</taxon>
        <taxon>Insecta</taxon>
        <taxon>Pterygota</taxon>
        <taxon>Neoptera</taxon>
        <taxon>Endopterygota</taxon>
        <taxon>Hymenoptera</taxon>
        <taxon>Apocrita</taxon>
        <taxon>Aculeata</taxon>
        <taxon>Formicoidea</taxon>
        <taxon>Formicidae</taxon>
        <taxon>Myrmicinae</taxon>
        <taxon>Cardiocondyla</taxon>
    </lineage>
</organism>
<name>A0AAW2FFY3_9HYME</name>
<gene>
    <name evidence="2" type="ORF">PUN28_012554</name>
</gene>